<accession>A5BSP1</accession>
<dbReference type="AlphaFoldDB" id="A5BSP1"/>
<reference evidence="2" key="1">
    <citation type="journal article" date="2007" name="PLoS ONE">
        <title>The first genome sequence of an elite grapevine cultivar (Pinot noir Vitis vinifera L.): coping with a highly heterozygous genome.</title>
        <authorList>
            <person name="Velasco R."/>
            <person name="Zharkikh A."/>
            <person name="Troggio M."/>
            <person name="Cartwright D.A."/>
            <person name="Cestaro A."/>
            <person name="Pruss D."/>
            <person name="Pindo M."/>
            <person name="FitzGerald L.M."/>
            <person name="Vezzulli S."/>
            <person name="Reid J."/>
            <person name="Malacarne G."/>
            <person name="Iliev D."/>
            <person name="Coppola G."/>
            <person name="Wardell B."/>
            <person name="Micheletti D."/>
            <person name="Macalma T."/>
            <person name="Facci M."/>
            <person name="Mitchell J.T."/>
            <person name="Perazzolli M."/>
            <person name="Eldredge G."/>
            <person name="Gatto P."/>
            <person name="Oyzerski R."/>
            <person name="Moretto M."/>
            <person name="Gutin N."/>
            <person name="Stefanini M."/>
            <person name="Chen Y."/>
            <person name="Segala C."/>
            <person name="Davenport C."/>
            <person name="Dematte L."/>
            <person name="Mraz A."/>
            <person name="Battilana J."/>
            <person name="Stormo K."/>
            <person name="Costa F."/>
            <person name="Tao Q."/>
            <person name="Si-Ammour A."/>
            <person name="Harkins T."/>
            <person name="Lackey A."/>
            <person name="Perbost C."/>
            <person name="Taillon B."/>
            <person name="Stella A."/>
            <person name="Solovyev V."/>
            <person name="Fawcett J.A."/>
            <person name="Sterck L."/>
            <person name="Vandepoele K."/>
            <person name="Grando S.M."/>
            <person name="Toppo S."/>
            <person name="Moser C."/>
            <person name="Lanchbury J."/>
            <person name="Bogden R."/>
            <person name="Skolnick M."/>
            <person name="Sgaramella V."/>
            <person name="Bhatnagar S.K."/>
            <person name="Fontana P."/>
            <person name="Gutin A."/>
            <person name="Van de Peer Y."/>
            <person name="Salamini F."/>
            <person name="Viola R."/>
        </authorList>
    </citation>
    <scope>NUCLEOTIDE SEQUENCE</scope>
</reference>
<dbReference type="EMBL" id="AM469632">
    <property type="protein sequence ID" value="CAN61739.1"/>
    <property type="molecule type" value="Genomic_DNA"/>
</dbReference>
<gene>
    <name evidence="2" type="ORF">VITISV_000023</name>
</gene>
<name>A5BSP1_VITVI</name>
<dbReference type="ExpressionAtlas" id="A5BSP1">
    <property type="expression patterns" value="baseline and differential"/>
</dbReference>
<proteinExistence type="predicted"/>
<feature type="region of interest" description="Disordered" evidence="1">
    <location>
        <begin position="226"/>
        <end position="264"/>
    </location>
</feature>
<feature type="compositionally biased region" description="Low complexity" evidence="1">
    <location>
        <begin position="101"/>
        <end position="110"/>
    </location>
</feature>
<protein>
    <submittedName>
        <fullName evidence="2">Uncharacterized protein</fullName>
    </submittedName>
</protein>
<evidence type="ECO:0000256" key="1">
    <source>
        <dbReference type="SAM" id="MobiDB-lite"/>
    </source>
</evidence>
<feature type="compositionally biased region" description="Polar residues" evidence="1">
    <location>
        <begin position="116"/>
        <end position="129"/>
    </location>
</feature>
<feature type="compositionally biased region" description="Acidic residues" evidence="1">
    <location>
        <begin position="20"/>
        <end position="34"/>
    </location>
</feature>
<organism evidence="2">
    <name type="scientific">Vitis vinifera</name>
    <name type="common">Grape</name>
    <dbReference type="NCBI Taxonomy" id="29760"/>
    <lineage>
        <taxon>Eukaryota</taxon>
        <taxon>Viridiplantae</taxon>
        <taxon>Streptophyta</taxon>
        <taxon>Embryophyta</taxon>
        <taxon>Tracheophyta</taxon>
        <taxon>Spermatophyta</taxon>
        <taxon>Magnoliopsida</taxon>
        <taxon>eudicotyledons</taxon>
        <taxon>Gunneridae</taxon>
        <taxon>Pentapetalae</taxon>
        <taxon>rosids</taxon>
        <taxon>Vitales</taxon>
        <taxon>Vitaceae</taxon>
        <taxon>Viteae</taxon>
        <taxon>Vitis</taxon>
    </lineage>
</organism>
<feature type="region of interest" description="Disordered" evidence="1">
    <location>
        <begin position="1"/>
        <end position="81"/>
    </location>
</feature>
<feature type="region of interest" description="Disordered" evidence="1">
    <location>
        <begin position="93"/>
        <end position="144"/>
    </location>
</feature>
<evidence type="ECO:0000313" key="2">
    <source>
        <dbReference type="EMBL" id="CAN61739.1"/>
    </source>
</evidence>
<sequence>MNPLDPAYSLNVDGENNYADPEECSEDSDNDEDYSSFQRPAFLLEGEPDFDSSPPENGLEYLHKAIAPRPSGRGQGLSQKATAVAVLSSVLTAETKKRSPDASPARSSRNPPLPESSPSVGTKSKLSVSETKDSQEVSDVNGNEELTKGVVQHMHFLQIMHGRHHKGCHNYEKYGPYPAATRLDCIDEFTVTVPMLSLAGTSDSLPVGEQWVQKLKKSNSVAEVEYIDKSENASPTDGTEQQRRKSDQELDLTAPPQAPHHLPRSLSATRRVMIALSPPNVIITTQNIFLPLKRESKLLILYIPTFTQGRRSRIHPFGNYVDRQEREVSTQASVDDSSCNSETPELSWSAFADEVVRQNLFLSSLPAIRSGFLMQPPVVQSQSYPRTPLLHGTLLHTILLMMRFFHYRVDLHALNWVF</sequence>